<dbReference type="InterPro" id="IPR014710">
    <property type="entry name" value="RmlC-like_jellyroll"/>
</dbReference>
<dbReference type="InterPro" id="IPR013096">
    <property type="entry name" value="Cupin_2"/>
</dbReference>
<comment type="caution">
    <text evidence="4">The sequence shown here is derived from an EMBL/GenBank/DDBJ whole genome shotgun (WGS) entry which is preliminary data.</text>
</comment>
<dbReference type="Gene3D" id="2.60.120.10">
    <property type="entry name" value="Jelly Rolls"/>
    <property type="match status" value="1"/>
</dbReference>
<keyword evidence="1" id="KW-0479">Metal-binding</keyword>
<dbReference type="InterPro" id="IPR011051">
    <property type="entry name" value="RmlC_Cupin_sf"/>
</dbReference>
<accession>A0A7C3KDA2</accession>
<dbReference type="EMBL" id="DSRU01000094">
    <property type="protein sequence ID" value="HFM97603.1"/>
    <property type="molecule type" value="Genomic_DNA"/>
</dbReference>
<dbReference type="PANTHER" id="PTHR35848:SF9">
    <property type="entry name" value="SLL1358 PROTEIN"/>
    <property type="match status" value="1"/>
</dbReference>
<sequence length="155" mass="17125">MPVITPERLVVEETPAHIANEPDRLMWISEAGGLTQFGACIEVLQPGSRSSIKHWHSAEDEMIYVLEGEITLIEGEEETVLRPGDAATFRAGVPVGHLLENRSSKPTRCLVVGTRAAVDTITYPDLDRVCYRDRSQPDDIWTNGAGEPAPNPYEE</sequence>
<evidence type="ECO:0000313" key="4">
    <source>
        <dbReference type="EMBL" id="HFM97603.1"/>
    </source>
</evidence>
<dbReference type="GO" id="GO:0046872">
    <property type="term" value="F:metal ion binding"/>
    <property type="evidence" value="ECO:0007669"/>
    <property type="project" value="UniProtKB-KW"/>
</dbReference>
<gene>
    <name evidence="4" type="ORF">ENR64_07505</name>
</gene>
<feature type="region of interest" description="Disordered" evidence="2">
    <location>
        <begin position="136"/>
        <end position="155"/>
    </location>
</feature>
<feature type="domain" description="Cupin type-2" evidence="3">
    <location>
        <begin position="42"/>
        <end position="112"/>
    </location>
</feature>
<evidence type="ECO:0000256" key="2">
    <source>
        <dbReference type="SAM" id="MobiDB-lite"/>
    </source>
</evidence>
<dbReference type="Pfam" id="PF07883">
    <property type="entry name" value="Cupin_2"/>
    <property type="match status" value="1"/>
</dbReference>
<proteinExistence type="predicted"/>
<dbReference type="InterPro" id="IPR051610">
    <property type="entry name" value="GPI/OXD"/>
</dbReference>
<reference evidence="4" key="1">
    <citation type="journal article" date="2020" name="mSystems">
        <title>Genome- and Community-Level Interaction Insights into Carbon Utilization and Element Cycling Functions of Hydrothermarchaeota in Hydrothermal Sediment.</title>
        <authorList>
            <person name="Zhou Z."/>
            <person name="Liu Y."/>
            <person name="Xu W."/>
            <person name="Pan J."/>
            <person name="Luo Z.H."/>
            <person name="Li M."/>
        </authorList>
    </citation>
    <scope>NUCLEOTIDE SEQUENCE [LARGE SCALE GENOMIC DNA]</scope>
    <source>
        <strain evidence="4">SpSt-418</strain>
    </source>
</reference>
<dbReference type="CDD" id="cd02224">
    <property type="entry name" value="cupin_SPO2919-like"/>
    <property type="match status" value="1"/>
</dbReference>
<dbReference type="AlphaFoldDB" id="A0A7C3KDA2"/>
<dbReference type="SUPFAM" id="SSF51182">
    <property type="entry name" value="RmlC-like cupins"/>
    <property type="match status" value="1"/>
</dbReference>
<evidence type="ECO:0000256" key="1">
    <source>
        <dbReference type="ARBA" id="ARBA00022723"/>
    </source>
</evidence>
<dbReference type="PANTHER" id="PTHR35848">
    <property type="entry name" value="OXALATE-BINDING PROTEIN"/>
    <property type="match status" value="1"/>
</dbReference>
<organism evidence="4">
    <name type="scientific">Oscillatoriales cyanobacterium SpSt-418</name>
    <dbReference type="NCBI Taxonomy" id="2282169"/>
    <lineage>
        <taxon>Bacteria</taxon>
        <taxon>Bacillati</taxon>
        <taxon>Cyanobacteriota</taxon>
        <taxon>Cyanophyceae</taxon>
        <taxon>Oscillatoriophycideae</taxon>
        <taxon>Oscillatoriales</taxon>
    </lineage>
</organism>
<protein>
    <submittedName>
        <fullName evidence="4">Cupin domain-containing protein</fullName>
    </submittedName>
</protein>
<name>A0A7C3KDA2_9CYAN</name>
<evidence type="ECO:0000259" key="3">
    <source>
        <dbReference type="Pfam" id="PF07883"/>
    </source>
</evidence>